<sequence length="128" mass="13889">MGAARAETLTMRDGNAAFADLLYHTGMRRTEGAGLLTFEVPNGEFSSRLVRGRVPAALSKGRPQRGRVMYLDRPTQESIEAYVTGAREVEVRSGQASGRYESDKAGLIVEGMSRARGVPDKVLSSREA</sequence>
<reference evidence="2" key="1">
    <citation type="journal article" date="2019" name="Int. J. Syst. Evol. Microbiol.">
        <title>The Global Catalogue of Microorganisms (GCM) 10K type strain sequencing project: providing services to taxonomists for standard genome sequencing and annotation.</title>
        <authorList>
            <consortium name="The Broad Institute Genomics Platform"/>
            <consortium name="The Broad Institute Genome Sequencing Center for Infectious Disease"/>
            <person name="Wu L."/>
            <person name="Ma J."/>
        </authorList>
    </citation>
    <scope>NUCLEOTIDE SEQUENCE [LARGE SCALE GENOMIC DNA]</scope>
    <source>
        <strain evidence="2">JCM 18514</strain>
    </source>
</reference>
<protein>
    <submittedName>
        <fullName evidence="1">Uncharacterized protein</fullName>
    </submittedName>
</protein>
<proteinExistence type="predicted"/>
<dbReference type="SUPFAM" id="SSF56349">
    <property type="entry name" value="DNA breaking-rejoining enzymes"/>
    <property type="match status" value="1"/>
</dbReference>
<accession>A0ABP9SPZ3</accession>
<evidence type="ECO:0000313" key="1">
    <source>
        <dbReference type="EMBL" id="GAA5199093.1"/>
    </source>
</evidence>
<organism evidence="1 2">
    <name type="scientific">Arthrobacter gyeryongensis</name>
    <dbReference type="NCBI Taxonomy" id="1650592"/>
    <lineage>
        <taxon>Bacteria</taxon>
        <taxon>Bacillati</taxon>
        <taxon>Actinomycetota</taxon>
        <taxon>Actinomycetes</taxon>
        <taxon>Micrococcales</taxon>
        <taxon>Micrococcaceae</taxon>
        <taxon>Arthrobacter</taxon>
    </lineage>
</organism>
<dbReference type="InterPro" id="IPR011010">
    <property type="entry name" value="DNA_brk_join_enz"/>
</dbReference>
<comment type="caution">
    <text evidence="1">The sequence shown here is derived from an EMBL/GenBank/DDBJ whole genome shotgun (WGS) entry which is preliminary data.</text>
</comment>
<dbReference type="EMBL" id="BAABKK010000028">
    <property type="protein sequence ID" value="GAA5199093.1"/>
    <property type="molecule type" value="Genomic_DNA"/>
</dbReference>
<gene>
    <name evidence="1" type="ORF">GCM10023346_38000</name>
</gene>
<keyword evidence="2" id="KW-1185">Reference proteome</keyword>
<evidence type="ECO:0000313" key="2">
    <source>
        <dbReference type="Proteomes" id="UP001500200"/>
    </source>
</evidence>
<dbReference type="Proteomes" id="UP001500200">
    <property type="component" value="Unassembled WGS sequence"/>
</dbReference>
<name>A0ABP9SPZ3_9MICC</name>